<sequence>MNEGDLYKLCYDTKETSVVSQLHLGPFAEKDAIGIAIIGDYGVGKTALVHRLCRGQFLTKHKATKGVQRHLVSVRLSNGERVKMIIYDTAGCKRLQGEYLYRCKGALIVYDITEPYSFNNVQLHLNEVKRTMPPDTQVLLLGTKCDMTELRKVPFATAELFASAQNLSIMEVSARTDCNVQTAFVELAERIIEKERLDRYEPLSLETMDQEIGPMSKLSFFCCFF</sequence>
<evidence type="ECO:0000313" key="2">
    <source>
        <dbReference type="EMBL" id="CDW52204.1"/>
    </source>
</evidence>
<dbReference type="InterPro" id="IPR001806">
    <property type="entry name" value="Small_GTPase"/>
</dbReference>
<dbReference type="SMART" id="SM00173">
    <property type="entry name" value="RAS"/>
    <property type="match status" value="1"/>
</dbReference>
<dbReference type="NCBIfam" id="TIGR00231">
    <property type="entry name" value="small_GTP"/>
    <property type="match status" value="1"/>
</dbReference>
<dbReference type="PRINTS" id="PR00449">
    <property type="entry name" value="RASTRNSFRMNG"/>
</dbReference>
<dbReference type="SMART" id="SM00175">
    <property type="entry name" value="RAB"/>
    <property type="match status" value="1"/>
</dbReference>
<accession>A0A077YWW6</accession>
<dbReference type="InterPro" id="IPR005225">
    <property type="entry name" value="Small_GTP-bd"/>
</dbReference>
<dbReference type="OrthoDB" id="25896at2759"/>
<dbReference type="Pfam" id="PF00071">
    <property type="entry name" value="Ras"/>
    <property type="match status" value="1"/>
</dbReference>
<reference evidence="2" key="1">
    <citation type="submission" date="2014-01" db="EMBL/GenBank/DDBJ databases">
        <authorList>
            <person name="Aslett M."/>
        </authorList>
    </citation>
    <scope>NUCLEOTIDE SEQUENCE</scope>
</reference>
<dbReference type="EMBL" id="HG805816">
    <property type="protein sequence ID" value="CDW52204.1"/>
    <property type="molecule type" value="Genomic_DNA"/>
</dbReference>
<dbReference type="GO" id="GO:0003924">
    <property type="term" value="F:GTPase activity"/>
    <property type="evidence" value="ECO:0007669"/>
    <property type="project" value="InterPro"/>
</dbReference>
<dbReference type="Proteomes" id="UP000030665">
    <property type="component" value="Unassembled WGS sequence"/>
</dbReference>
<dbReference type="CDD" id="cd00154">
    <property type="entry name" value="Rab"/>
    <property type="match status" value="1"/>
</dbReference>
<dbReference type="InterPro" id="IPR027417">
    <property type="entry name" value="P-loop_NTPase"/>
</dbReference>
<dbReference type="SMART" id="SM00174">
    <property type="entry name" value="RHO"/>
    <property type="match status" value="1"/>
</dbReference>
<comment type="similarity">
    <text evidence="1">Belongs to the small GTPase superfamily. Rab family.</text>
</comment>
<reference evidence="2" key="2">
    <citation type="submission" date="2014-03" db="EMBL/GenBank/DDBJ databases">
        <title>The whipworm genome and dual-species transcriptomics of an intimate host-pathogen interaction.</title>
        <authorList>
            <person name="Foth B.J."/>
            <person name="Tsai I.J."/>
            <person name="Reid A.J."/>
            <person name="Bancroft A.J."/>
            <person name="Nichol S."/>
            <person name="Tracey A."/>
            <person name="Holroyd N."/>
            <person name="Cotton J.A."/>
            <person name="Stanley E.J."/>
            <person name="Zarowiecki M."/>
            <person name="Liu J.Z."/>
            <person name="Huckvale T."/>
            <person name="Cooper P.J."/>
            <person name="Grencis R.K."/>
            <person name="Berriman M."/>
        </authorList>
    </citation>
    <scope>NUCLEOTIDE SEQUENCE [LARGE SCALE GENOMIC DNA]</scope>
</reference>
<dbReference type="SUPFAM" id="SSF52540">
    <property type="entry name" value="P-loop containing nucleoside triphosphate hydrolases"/>
    <property type="match status" value="1"/>
</dbReference>
<dbReference type="GO" id="GO:0005525">
    <property type="term" value="F:GTP binding"/>
    <property type="evidence" value="ECO:0007669"/>
    <property type="project" value="InterPro"/>
</dbReference>
<name>A0A077YWW6_TRITR</name>
<dbReference type="PROSITE" id="PS51419">
    <property type="entry name" value="RAB"/>
    <property type="match status" value="1"/>
</dbReference>
<dbReference type="STRING" id="36087.A0A077YWW6"/>
<organism evidence="2 3">
    <name type="scientific">Trichuris trichiura</name>
    <name type="common">Whipworm</name>
    <name type="synonym">Trichocephalus trichiurus</name>
    <dbReference type="NCBI Taxonomy" id="36087"/>
    <lineage>
        <taxon>Eukaryota</taxon>
        <taxon>Metazoa</taxon>
        <taxon>Ecdysozoa</taxon>
        <taxon>Nematoda</taxon>
        <taxon>Enoplea</taxon>
        <taxon>Dorylaimia</taxon>
        <taxon>Trichinellida</taxon>
        <taxon>Trichuridae</taxon>
        <taxon>Trichuris</taxon>
    </lineage>
</organism>
<dbReference type="AlphaFoldDB" id="A0A077YWW6"/>
<dbReference type="PROSITE" id="PS51421">
    <property type="entry name" value="RAS"/>
    <property type="match status" value="1"/>
</dbReference>
<dbReference type="InterPro" id="IPR050209">
    <property type="entry name" value="Rab_GTPases_membrane_traffic"/>
</dbReference>
<dbReference type="SMART" id="SM00176">
    <property type="entry name" value="RAN"/>
    <property type="match status" value="1"/>
</dbReference>
<proteinExistence type="inferred from homology"/>
<gene>
    <name evidence="2" type="ORF">TTRE_0000046301</name>
</gene>
<dbReference type="FunFam" id="3.40.50.300:FF:001447">
    <property type="entry name" value="Ras-related protein Rab-1B"/>
    <property type="match status" value="1"/>
</dbReference>
<evidence type="ECO:0000256" key="1">
    <source>
        <dbReference type="ARBA" id="ARBA00006270"/>
    </source>
</evidence>
<evidence type="ECO:0000313" key="3">
    <source>
        <dbReference type="Proteomes" id="UP000030665"/>
    </source>
</evidence>
<keyword evidence="3" id="KW-1185">Reference proteome</keyword>
<dbReference type="PANTHER" id="PTHR47979">
    <property type="entry name" value="DRAB11-RELATED"/>
    <property type="match status" value="1"/>
</dbReference>
<dbReference type="Gene3D" id="3.40.50.300">
    <property type="entry name" value="P-loop containing nucleotide triphosphate hydrolases"/>
    <property type="match status" value="1"/>
</dbReference>
<protein>
    <submittedName>
        <fullName evidence="2">Ras protein Rab 14</fullName>
    </submittedName>
</protein>